<dbReference type="InterPro" id="IPR052909">
    <property type="entry name" value="Transposase_6_like"/>
</dbReference>
<dbReference type="Pfam" id="PF13340">
    <property type="entry name" value="DUF4096"/>
    <property type="match status" value="1"/>
</dbReference>
<evidence type="ECO:0000313" key="2">
    <source>
        <dbReference type="EMBL" id="GAA2196035.1"/>
    </source>
</evidence>
<comment type="caution">
    <text evidence="2">The sequence shown here is derived from an EMBL/GenBank/DDBJ whole genome shotgun (WGS) entry which is preliminary data.</text>
</comment>
<accession>A0ABN3BGN3</accession>
<dbReference type="EMBL" id="BAAAOQ010000008">
    <property type="protein sequence ID" value="GAA2196035.1"/>
    <property type="molecule type" value="Genomic_DNA"/>
</dbReference>
<protein>
    <recommendedName>
        <fullName evidence="1">Insertion element IS402-like domain-containing protein</fullName>
    </recommendedName>
</protein>
<sequence length="77" mass="8727">MEVPYGTAWRKVPERYGPWATLHTWFRRWALDGTFPRMLRAAQGRADAAGDIDWLMWVDSTVVRAADGETEVTGDTG</sequence>
<dbReference type="PANTHER" id="PTHR46637:SF1">
    <property type="entry name" value="BLL5188 PROTEIN"/>
    <property type="match status" value="1"/>
</dbReference>
<evidence type="ECO:0000259" key="1">
    <source>
        <dbReference type="Pfam" id="PF13340"/>
    </source>
</evidence>
<proteinExistence type="predicted"/>
<evidence type="ECO:0000313" key="3">
    <source>
        <dbReference type="Proteomes" id="UP001501391"/>
    </source>
</evidence>
<dbReference type="InterPro" id="IPR025161">
    <property type="entry name" value="IS402-like_dom"/>
</dbReference>
<organism evidence="2 3">
    <name type="scientific">Streptomyces bangladeshensis</name>
    <dbReference type="NCBI Taxonomy" id="295352"/>
    <lineage>
        <taxon>Bacteria</taxon>
        <taxon>Bacillati</taxon>
        <taxon>Actinomycetota</taxon>
        <taxon>Actinomycetes</taxon>
        <taxon>Kitasatosporales</taxon>
        <taxon>Streptomycetaceae</taxon>
        <taxon>Streptomyces</taxon>
    </lineage>
</organism>
<name>A0ABN3BGN3_9ACTN</name>
<dbReference type="PANTHER" id="PTHR46637">
    <property type="entry name" value="TIS1421-TRANSPOSASE PROTEIN A"/>
    <property type="match status" value="1"/>
</dbReference>
<feature type="domain" description="Insertion element IS402-like" evidence="1">
    <location>
        <begin position="6"/>
        <end position="38"/>
    </location>
</feature>
<dbReference type="Proteomes" id="UP001501391">
    <property type="component" value="Unassembled WGS sequence"/>
</dbReference>
<gene>
    <name evidence="2" type="ORF">GCM10009787_28600</name>
</gene>
<reference evidence="2 3" key="1">
    <citation type="journal article" date="2019" name="Int. J. Syst. Evol. Microbiol.">
        <title>The Global Catalogue of Microorganisms (GCM) 10K type strain sequencing project: providing services to taxonomists for standard genome sequencing and annotation.</title>
        <authorList>
            <consortium name="The Broad Institute Genomics Platform"/>
            <consortium name="The Broad Institute Genome Sequencing Center for Infectious Disease"/>
            <person name="Wu L."/>
            <person name="Ma J."/>
        </authorList>
    </citation>
    <scope>NUCLEOTIDE SEQUENCE [LARGE SCALE GENOMIC DNA]</scope>
    <source>
        <strain evidence="2 3">JCM 14924</strain>
    </source>
</reference>
<keyword evidence="3" id="KW-1185">Reference proteome</keyword>